<keyword evidence="2" id="KW-0812">Transmembrane</keyword>
<keyword evidence="2" id="KW-1133">Transmembrane helix</keyword>
<evidence type="ECO:0000313" key="3">
    <source>
        <dbReference type="EMBL" id="RMB92381.1"/>
    </source>
</evidence>
<reference evidence="3 4" key="1">
    <citation type="submission" date="2018-07" db="EMBL/GenBank/DDBJ databases">
        <title>A high quality draft genome assembly of the barn swallow (H. rustica rustica).</title>
        <authorList>
            <person name="Formenti G."/>
            <person name="Chiara M."/>
            <person name="Poveda L."/>
            <person name="Francoijs K.-J."/>
            <person name="Bonisoli-Alquati A."/>
            <person name="Canova L."/>
            <person name="Gianfranceschi L."/>
            <person name="Horner D.S."/>
            <person name="Saino N."/>
        </authorList>
    </citation>
    <scope>NUCLEOTIDE SEQUENCE [LARGE SCALE GENOMIC DNA]</scope>
    <source>
        <strain evidence="3">Chelidonia</strain>
        <tissue evidence="3">Blood</tissue>
    </source>
</reference>
<dbReference type="AlphaFoldDB" id="A0A3M0ISK4"/>
<feature type="region of interest" description="Disordered" evidence="1">
    <location>
        <begin position="28"/>
        <end position="48"/>
    </location>
</feature>
<organism evidence="3 4">
    <name type="scientific">Hirundo rustica rustica</name>
    <dbReference type="NCBI Taxonomy" id="333673"/>
    <lineage>
        <taxon>Eukaryota</taxon>
        <taxon>Metazoa</taxon>
        <taxon>Chordata</taxon>
        <taxon>Craniata</taxon>
        <taxon>Vertebrata</taxon>
        <taxon>Euteleostomi</taxon>
        <taxon>Archelosauria</taxon>
        <taxon>Archosauria</taxon>
        <taxon>Dinosauria</taxon>
        <taxon>Saurischia</taxon>
        <taxon>Theropoda</taxon>
        <taxon>Coelurosauria</taxon>
        <taxon>Aves</taxon>
        <taxon>Neognathae</taxon>
        <taxon>Neoaves</taxon>
        <taxon>Telluraves</taxon>
        <taxon>Australaves</taxon>
        <taxon>Passeriformes</taxon>
        <taxon>Sylvioidea</taxon>
        <taxon>Hirundinidae</taxon>
        <taxon>Hirundo</taxon>
    </lineage>
</organism>
<keyword evidence="2" id="KW-0472">Membrane</keyword>
<sequence>MTTAESPRPQRSPPPVPELGFLRCRKPLLSDGPARRAGGGAPSGQLPASAVDSPFIDLKNCVLATMSSPASDDISSREANRLIYLLVVSVLFISLTLGDMGIYMTDFDR</sequence>
<comment type="caution">
    <text evidence="3">The sequence shown here is derived from an EMBL/GenBank/DDBJ whole genome shotgun (WGS) entry which is preliminary data.</text>
</comment>
<accession>A0A3M0ISK4</accession>
<keyword evidence="4" id="KW-1185">Reference proteome</keyword>
<proteinExistence type="predicted"/>
<evidence type="ECO:0000313" key="4">
    <source>
        <dbReference type="Proteomes" id="UP000269221"/>
    </source>
</evidence>
<evidence type="ECO:0000256" key="2">
    <source>
        <dbReference type="SAM" id="Phobius"/>
    </source>
</evidence>
<evidence type="ECO:0000256" key="1">
    <source>
        <dbReference type="SAM" id="MobiDB-lite"/>
    </source>
</evidence>
<protein>
    <submittedName>
        <fullName evidence="3">Uncharacterized protein</fullName>
    </submittedName>
</protein>
<gene>
    <name evidence="3" type="ORF">DUI87_31256</name>
</gene>
<dbReference type="Proteomes" id="UP000269221">
    <property type="component" value="Unassembled WGS sequence"/>
</dbReference>
<feature type="transmembrane region" description="Helical" evidence="2">
    <location>
        <begin position="82"/>
        <end position="104"/>
    </location>
</feature>
<dbReference type="EMBL" id="QRBI01000229">
    <property type="protein sequence ID" value="RMB92381.1"/>
    <property type="molecule type" value="Genomic_DNA"/>
</dbReference>
<name>A0A3M0ISK4_HIRRU</name>